<keyword evidence="1" id="KW-0732">Signal</keyword>
<evidence type="ECO:0008006" key="4">
    <source>
        <dbReference type="Google" id="ProtNLM"/>
    </source>
</evidence>
<evidence type="ECO:0000256" key="1">
    <source>
        <dbReference type="SAM" id="SignalP"/>
    </source>
</evidence>
<feature type="signal peptide" evidence="1">
    <location>
        <begin position="1"/>
        <end position="22"/>
    </location>
</feature>
<dbReference type="KEGG" id="crb:17894038"/>
<accession>R0I7E6</accession>
<dbReference type="Proteomes" id="UP000029121">
    <property type="component" value="Unassembled WGS sequence"/>
</dbReference>
<protein>
    <recommendedName>
        <fullName evidence="4">Defensin-like protein</fullName>
    </recommendedName>
</protein>
<dbReference type="AlphaFoldDB" id="R0I7E6"/>
<proteinExistence type="predicted"/>
<reference evidence="3" key="1">
    <citation type="journal article" date="2013" name="Nat. Genet.">
        <title>The Capsella rubella genome and the genomic consequences of rapid mating system evolution.</title>
        <authorList>
            <person name="Slotte T."/>
            <person name="Hazzouri K.M."/>
            <person name="Agren J.A."/>
            <person name="Koenig D."/>
            <person name="Maumus F."/>
            <person name="Guo Y.L."/>
            <person name="Steige K."/>
            <person name="Platts A.E."/>
            <person name="Escobar J.S."/>
            <person name="Newman L.K."/>
            <person name="Wang W."/>
            <person name="Mandakova T."/>
            <person name="Vello E."/>
            <person name="Smith L.M."/>
            <person name="Henz S.R."/>
            <person name="Steffen J."/>
            <person name="Takuno S."/>
            <person name="Brandvain Y."/>
            <person name="Coop G."/>
            <person name="Andolfatto P."/>
            <person name="Hu T.T."/>
            <person name="Blanchette M."/>
            <person name="Clark R.M."/>
            <person name="Quesneville H."/>
            <person name="Nordborg M."/>
            <person name="Gaut B.S."/>
            <person name="Lysak M.A."/>
            <person name="Jenkins J."/>
            <person name="Grimwood J."/>
            <person name="Chapman J."/>
            <person name="Prochnik S."/>
            <person name="Shu S."/>
            <person name="Rokhsar D."/>
            <person name="Schmutz J."/>
            <person name="Weigel D."/>
            <person name="Wright S.I."/>
        </authorList>
    </citation>
    <scope>NUCLEOTIDE SEQUENCE [LARGE SCALE GENOMIC DNA]</scope>
    <source>
        <strain evidence="3">cv. Monte Gargano</strain>
    </source>
</reference>
<name>R0I7E6_9BRAS</name>
<feature type="chain" id="PRO_5004352693" description="Defensin-like protein" evidence="1">
    <location>
        <begin position="23"/>
        <end position="98"/>
    </location>
</feature>
<keyword evidence="3" id="KW-1185">Reference proteome</keyword>
<dbReference type="EMBL" id="KB870806">
    <property type="protein sequence ID" value="EOA33980.1"/>
    <property type="molecule type" value="Genomic_DNA"/>
</dbReference>
<evidence type="ECO:0000313" key="2">
    <source>
        <dbReference type="EMBL" id="EOA33980.1"/>
    </source>
</evidence>
<gene>
    <name evidence="2" type="ORF">CARUB_v10021474mg</name>
</gene>
<evidence type="ECO:0000313" key="3">
    <source>
        <dbReference type="Proteomes" id="UP000029121"/>
    </source>
</evidence>
<sequence>MEQTSLKLVFLVSLTVIAFCSSLGDTREIVEEEANCINGKCPEGKKNCNCLQTIAQVPLTDYDRPCNIDSDCNKFCPPQCQLGTCVCRCDFGCTCTCY</sequence>
<dbReference type="OrthoDB" id="1062545at2759"/>
<organism evidence="2 3">
    <name type="scientific">Capsella rubella</name>
    <dbReference type="NCBI Taxonomy" id="81985"/>
    <lineage>
        <taxon>Eukaryota</taxon>
        <taxon>Viridiplantae</taxon>
        <taxon>Streptophyta</taxon>
        <taxon>Embryophyta</taxon>
        <taxon>Tracheophyta</taxon>
        <taxon>Spermatophyta</taxon>
        <taxon>Magnoliopsida</taxon>
        <taxon>eudicotyledons</taxon>
        <taxon>Gunneridae</taxon>
        <taxon>Pentapetalae</taxon>
        <taxon>rosids</taxon>
        <taxon>malvids</taxon>
        <taxon>Brassicales</taxon>
        <taxon>Brassicaceae</taxon>
        <taxon>Camelineae</taxon>
        <taxon>Capsella</taxon>
    </lineage>
</organism>